<evidence type="ECO:0000313" key="2">
    <source>
        <dbReference type="Proteomes" id="UP000069902"/>
    </source>
</evidence>
<dbReference type="AlphaFoldDB" id="A0A0U5JCQ3"/>
<organism evidence="1 2">
    <name type="scientific">Candidatus Protochlamydia naegleriophila</name>
    <dbReference type="NCBI Taxonomy" id="389348"/>
    <lineage>
        <taxon>Bacteria</taxon>
        <taxon>Pseudomonadati</taxon>
        <taxon>Chlamydiota</taxon>
        <taxon>Chlamydiia</taxon>
        <taxon>Parachlamydiales</taxon>
        <taxon>Parachlamydiaceae</taxon>
        <taxon>Candidatus Protochlamydia</taxon>
    </lineage>
</organism>
<protein>
    <submittedName>
        <fullName evidence="1">Uncharacterized protein</fullName>
    </submittedName>
</protein>
<proteinExistence type="predicted"/>
<dbReference type="InParanoid" id="A0A0U5JCQ3"/>
<evidence type="ECO:0000313" key="1">
    <source>
        <dbReference type="EMBL" id="CUI16877.1"/>
    </source>
</evidence>
<dbReference type="EMBL" id="LN879502">
    <property type="protein sequence ID" value="CUI16877.1"/>
    <property type="molecule type" value="Genomic_DNA"/>
</dbReference>
<dbReference type="PATRIC" id="fig|389348.3.peg.1405"/>
<gene>
    <name evidence="1" type="ORF">PNK_1260</name>
</gene>
<sequence length="80" mass="9410">MADESSAILQRKYFALALQEVLPNFASVEYNDWNSLFTRLAIDASYIRWRSLLIIDELLPLRKSLVFYSDLLIMTPRNLR</sequence>
<reference evidence="2" key="1">
    <citation type="submission" date="2015-09" db="EMBL/GenBank/DDBJ databases">
        <authorList>
            <person name="Bertelli C."/>
        </authorList>
    </citation>
    <scope>NUCLEOTIDE SEQUENCE [LARGE SCALE GENOMIC DNA]</scope>
    <source>
        <strain evidence="2">KNic</strain>
    </source>
</reference>
<keyword evidence="2" id="KW-1185">Reference proteome</keyword>
<dbReference type="KEGG" id="pnl:PNK_1260"/>
<name>A0A0U5JCQ3_9BACT</name>
<accession>A0A0U5JCQ3</accession>
<dbReference type="Proteomes" id="UP000069902">
    <property type="component" value="Chromosome cPNK"/>
</dbReference>